<dbReference type="InterPro" id="IPR052202">
    <property type="entry name" value="Yeast_MetPath_Reg"/>
</dbReference>
<dbReference type="InterPro" id="IPR001138">
    <property type="entry name" value="Zn2Cys6_DnaBD"/>
</dbReference>
<dbReference type="EMBL" id="PUHW01000002">
    <property type="protein sequence ID" value="KAG0691366.1"/>
    <property type="molecule type" value="Genomic_DNA"/>
</dbReference>
<proteinExistence type="predicted"/>
<dbReference type="Pfam" id="PF04082">
    <property type="entry name" value="Fungal_trans"/>
    <property type="match status" value="1"/>
</dbReference>
<keyword evidence="3" id="KW-0862">Zinc</keyword>
<sequence>MSKPSGQYNFRIQKTLSQSTNIDKNGSYKMTGEQNNHTKENINQEVIRKKELQTLENVSVSVSASSSTSYSSDNQVKQLKLDDTESNSSLYSNKVFRTRKSSGKHQMAACCSCKKRRKKCDGQYPVCNNCKRFGTECTMIYAPNGKEIRRDYLETLENSIKTLKDKVLHLESTTSEISFSSSPDSAYEDQTVRYPPTLNKEKDLAQEVGFISLGAAGESCYIGETSAYSIAKVISSSINCIPVATNTLLDKTSSVFIFELPFRFPSLETANGLLLCYKTSVHCQYPFLDWPFIEKCFNLIIKEKGQDPIANFFIFMIFAISSQIQDVSNNKASSSYTKSYYEKAFETVEKVIGLITIHTVQAYLLMAVFSQKMPDGVSGWQAVGLAIRTAVVLGLHRKSYHKKNEPITNEIRMLQDLKSRIFWSAYGIERINGLVLGRPFSISDIDIDAPFPIETVDTKVGCHVVKLRRIQSSICTFIYKPIQLLDKPEDVDATRVEILLELNDWMAKFPYKEEPSSTFETNNWSLISYHNSILLLLRPIILEVAKSKENSPKRYLEWFKVFTESASAVCINYKNMHLKRKMSYTWLAMHCCFVSGISFLYCIWLDRSLKVLKWKRKSLVYETISSCQTILYVLAERWESASRFRDSFERLSTIVNSYIDSTDDKACDNMDDILTSGVFIDGSIEIDSYLIGRNFKDKFKHRSSIGGETDGISTPYANGFSTSTEPSTSNSYDFLDCDINNDKMDSLWEFLDTTGDKYLRDLFNEMEDSINLNSI</sequence>
<dbReference type="CDD" id="cd00067">
    <property type="entry name" value="GAL4"/>
    <property type="match status" value="1"/>
</dbReference>
<keyword evidence="4" id="KW-0805">Transcription regulation</keyword>
<dbReference type="SUPFAM" id="SSF57701">
    <property type="entry name" value="Zn2/Cys6 DNA-binding domain"/>
    <property type="match status" value="1"/>
</dbReference>
<dbReference type="GO" id="GO:0005634">
    <property type="term" value="C:nucleus"/>
    <property type="evidence" value="ECO:0007669"/>
    <property type="project" value="UniProtKB-SubCell"/>
</dbReference>
<dbReference type="PANTHER" id="PTHR47782:SF12">
    <property type="entry name" value="ZN(II)2CYS6 TRANSCRIPTION FACTOR (EUROFUNG)"/>
    <property type="match status" value="1"/>
</dbReference>
<gene>
    <name evidence="11" type="ORF">C6P40_001650</name>
</gene>
<evidence type="ECO:0000256" key="3">
    <source>
        <dbReference type="ARBA" id="ARBA00022833"/>
    </source>
</evidence>
<dbReference type="OrthoDB" id="2399539at2759"/>
<keyword evidence="9" id="KW-0812">Transmembrane</keyword>
<keyword evidence="12" id="KW-1185">Reference proteome</keyword>
<dbReference type="InterPro" id="IPR036864">
    <property type="entry name" value="Zn2-C6_fun-type_DNA-bd_sf"/>
</dbReference>
<evidence type="ECO:0000256" key="6">
    <source>
        <dbReference type="ARBA" id="ARBA00023163"/>
    </source>
</evidence>
<evidence type="ECO:0000256" key="8">
    <source>
        <dbReference type="SAM" id="MobiDB-lite"/>
    </source>
</evidence>
<evidence type="ECO:0000256" key="5">
    <source>
        <dbReference type="ARBA" id="ARBA00023125"/>
    </source>
</evidence>
<evidence type="ECO:0000256" key="7">
    <source>
        <dbReference type="ARBA" id="ARBA00023242"/>
    </source>
</evidence>
<dbReference type="Pfam" id="PF00172">
    <property type="entry name" value="Zn_clus"/>
    <property type="match status" value="1"/>
</dbReference>
<organism evidence="11 12">
    <name type="scientific">Pichia californica</name>
    <dbReference type="NCBI Taxonomy" id="460514"/>
    <lineage>
        <taxon>Eukaryota</taxon>
        <taxon>Fungi</taxon>
        <taxon>Dikarya</taxon>
        <taxon>Ascomycota</taxon>
        <taxon>Saccharomycotina</taxon>
        <taxon>Pichiomycetes</taxon>
        <taxon>Pichiales</taxon>
        <taxon>Pichiaceae</taxon>
        <taxon>Pichia</taxon>
    </lineage>
</organism>
<dbReference type="PROSITE" id="PS50048">
    <property type="entry name" value="ZN2_CY6_FUNGAL_2"/>
    <property type="match status" value="1"/>
</dbReference>
<keyword evidence="9" id="KW-1133">Transmembrane helix</keyword>
<dbReference type="CDD" id="cd12148">
    <property type="entry name" value="fungal_TF_MHR"/>
    <property type="match status" value="1"/>
</dbReference>
<name>A0A9P7BHI6_9ASCO</name>
<evidence type="ECO:0000256" key="2">
    <source>
        <dbReference type="ARBA" id="ARBA00022723"/>
    </source>
</evidence>
<dbReference type="GO" id="GO:0008270">
    <property type="term" value="F:zinc ion binding"/>
    <property type="evidence" value="ECO:0007669"/>
    <property type="project" value="InterPro"/>
</dbReference>
<keyword evidence="2" id="KW-0479">Metal-binding</keyword>
<evidence type="ECO:0000313" key="12">
    <source>
        <dbReference type="Proteomes" id="UP000697127"/>
    </source>
</evidence>
<dbReference type="InterPro" id="IPR007219">
    <property type="entry name" value="XnlR_reg_dom"/>
</dbReference>
<reference evidence="11" key="1">
    <citation type="submission" date="2020-11" db="EMBL/GenBank/DDBJ databases">
        <title>Kefir isolates.</title>
        <authorList>
            <person name="Marcisauskas S."/>
            <person name="Kim Y."/>
            <person name="Blasche S."/>
        </authorList>
    </citation>
    <scope>NUCLEOTIDE SEQUENCE</scope>
    <source>
        <strain evidence="11">Olga-1</strain>
    </source>
</reference>
<dbReference type="GO" id="GO:0043565">
    <property type="term" value="F:sequence-specific DNA binding"/>
    <property type="evidence" value="ECO:0007669"/>
    <property type="project" value="TreeGrafter"/>
</dbReference>
<evidence type="ECO:0000259" key="10">
    <source>
        <dbReference type="PROSITE" id="PS50048"/>
    </source>
</evidence>
<keyword evidence="6" id="KW-0804">Transcription</keyword>
<dbReference type="PROSITE" id="PS00463">
    <property type="entry name" value="ZN2_CY6_FUNGAL_1"/>
    <property type="match status" value="1"/>
</dbReference>
<keyword evidence="9" id="KW-0472">Membrane</keyword>
<evidence type="ECO:0000313" key="11">
    <source>
        <dbReference type="EMBL" id="KAG0691366.1"/>
    </source>
</evidence>
<dbReference type="PANTHER" id="PTHR47782">
    <property type="entry name" value="ZN(II)2CYS6 TRANSCRIPTION FACTOR (EUROFUNG)-RELATED"/>
    <property type="match status" value="1"/>
</dbReference>
<evidence type="ECO:0000256" key="9">
    <source>
        <dbReference type="SAM" id="Phobius"/>
    </source>
</evidence>
<dbReference type="GO" id="GO:0000981">
    <property type="term" value="F:DNA-binding transcription factor activity, RNA polymerase II-specific"/>
    <property type="evidence" value="ECO:0007669"/>
    <property type="project" value="InterPro"/>
</dbReference>
<feature type="region of interest" description="Disordered" evidence="8">
    <location>
        <begin position="14"/>
        <end position="39"/>
    </location>
</feature>
<dbReference type="SMART" id="SM00066">
    <property type="entry name" value="GAL4"/>
    <property type="match status" value="1"/>
</dbReference>
<feature type="transmembrane region" description="Helical" evidence="9">
    <location>
        <begin position="584"/>
        <end position="606"/>
    </location>
</feature>
<protein>
    <recommendedName>
        <fullName evidence="10">Zn(2)-C6 fungal-type domain-containing protein</fullName>
    </recommendedName>
</protein>
<feature type="compositionally biased region" description="Polar residues" evidence="8">
    <location>
        <begin position="14"/>
        <end position="24"/>
    </location>
</feature>
<keyword evidence="5" id="KW-0238">DNA-binding</keyword>
<dbReference type="GO" id="GO:0006351">
    <property type="term" value="P:DNA-templated transcription"/>
    <property type="evidence" value="ECO:0007669"/>
    <property type="project" value="InterPro"/>
</dbReference>
<evidence type="ECO:0000256" key="1">
    <source>
        <dbReference type="ARBA" id="ARBA00004123"/>
    </source>
</evidence>
<evidence type="ECO:0000256" key="4">
    <source>
        <dbReference type="ARBA" id="ARBA00023015"/>
    </source>
</evidence>
<feature type="domain" description="Zn(2)-C6 fungal-type" evidence="10">
    <location>
        <begin position="109"/>
        <end position="139"/>
    </location>
</feature>
<comment type="caution">
    <text evidence="11">The sequence shown here is derived from an EMBL/GenBank/DDBJ whole genome shotgun (WGS) entry which is preliminary data.</text>
</comment>
<dbReference type="AlphaFoldDB" id="A0A9P7BHI6"/>
<dbReference type="GO" id="GO:0045944">
    <property type="term" value="P:positive regulation of transcription by RNA polymerase II"/>
    <property type="evidence" value="ECO:0007669"/>
    <property type="project" value="TreeGrafter"/>
</dbReference>
<accession>A0A9P7BHI6</accession>
<dbReference type="Gene3D" id="4.10.240.10">
    <property type="entry name" value="Zn(2)-C6 fungal-type DNA-binding domain"/>
    <property type="match status" value="1"/>
</dbReference>
<comment type="subcellular location">
    <subcellularLocation>
        <location evidence="1">Nucleus</location>
    </subcellularLocation>
</comment>
<dbReference type="SMART" id="SM00906">
    <property type="entry name" value="Fungal_trans"/>
    <property type="match status" value="1"/>
</dbReference>
<keyword evidence="7" id="KW-0539">Nucleus</keyword>
<dbReference type="Proteomes" id="UP000697127">
    <property type="component" value="Unassembled WGS sequence"/>
</dbReference>